<feature type="region of interest" description="Disordered" evidence="5">
    <location>
        <begin position="1"/>
        <end position="21"/>
    </location>
</feature>
<dbReference type="PANTHER" id="PTHR46910:SF3">
    <property type="entry name" value="HALOTOLERANCE PROTEIN 9-RELATED"/>
    <property type="match status" value="1"/>
</dbReference>
<dbReference type="InterPro" id="IPR036864">
    <property type="entry name" value="Zn2-C6_fun-type_DNA-bd_sf"/>
</dbReference>
<dbReference type="PANTHER" id="PTHR46910">
    <property type="entry name" value="TRANSCRIPTION FACTOR PDR1"/>
    <property type="match status" value="1"/>
</dbReference>
<protein>
    <recommendedName>
        <fullName evidence="6">Zn(2)-C6 fungal-type domain-containing protein</fullName>
    </recommendedName>
</protein>
<dbReference type="CDD" id="cd12148">
    <property type="entry name" value="fungal_TF_MHR"/>
    <property type="match status" value="1"/>
</dbReference>
<keyword evidence="2" id="KW-0479">Metal-binding</keyword>
<keyword evidence="3" id="KW-0238">DNA-binding</keyword>
<keyword evidence="8" id="KW-1185">Reference proteome</keyword>
<keyword evidence="4" id="KW-0539">Nucleus</keyword>
<dbReference type="InterPro" id="IPR001138">
    <property type="entry name" value="Zn2Cys6_DnaBD"/>
</dbReference>
<dbReference type="InterPro" id="IPR007219">
    <property type="entry name" value="XnlR_reg_dom"/>
</dbReference>
<dbReference type="PROSITE" id="PS00463">
    <property type="entry name" value="ZN2_CY6_FUNGAL_1"/>
    <property type="match status" value="1"/>
</dbReference>
<evidence type="ECO:0000259" key="6">
    <source>
        <dbReference type="PROSITE" id="PS50048"/>
    </source>
</evidence>
<dbReference type="Proteomes" id="UP001492380">
    <property type="component" value="Unassembled WGS sequence"/>
</dbReference>
<evidence type="ECO:0000256" key="1">
    <source>
        <dbReference type="ARBA" id="ARBA00004123"/>
    </source>
</evidence>
<evidence type="ECO:0000256" key="5">
    <source>
        <dbReference type="SAM" id="MobiDB-lite"/>
    </source>
</evidence>
<dbReference type="SMART" id="SM00066">
    <property type="entry name" value="GAL4"/>
    <property type="match status" value="1"/>
</dbReference>
<evidence type="ECO:0000256" key="4">
    <source>
        <dbReference type="ARBA" id="ARBA00023242"/>
    </source>
</evidence>
<dbReference type="Gene3D" id="4.10.240.10">
    <property type="entry name" value="Zn(2)-C6 fungal-type DNA-binding domain"/>
    <property type="match status" value="1"/>
</dbReference>
<dbReference type="EMBL" id="JBBWRZ010000010">
    <property type="protein sequence ID" value="KAK8227455.1"/>
    <property type="molecule type" value="Genomic_DNA"/>
</dbReference>
<accession>A0ABR1YER5</accession>
<dbReference type="Pfam" id="PF04082">
    <property type="entry name" value="Fungal_trans"/>
    <property type="match status" value="1"/>
</dbReference>
<proteinExistence type="predicted"/>
<sequence length="665" mass="74596">MPAPPHTVINVGPDGQTPKANRLRKACDSCSIRKVKCDESGPPCRACAALDIPCTFERPSRRRGPPNRHAEAIKRRRLEGGSPNNQTPISPASPTNAAQALAQLSSHPPLSAESIAPIDTIELLIDDYFTYIHPLIPFPHEPSFRESFKRREDYNNRPFLALLASMIATLVASFPRKPRLVLKFQGRQGLFPSHMSLISRCQQVSTAARGSQLLERDDLTVYDAATSYLLGVSHAYTFRWRAARLYFSEGLAIVRTLGLHNAKSAFYAPPGSANGGDQRDAYGPDFITLEMGRRIFWTTFVSWRSMSQSENSAEELVIMPETPAKPYPPLPMEVDDIYIYPTHIEPQPPGIVPEIVGFNANVKVYQSYGILATTELTYGINEVFDWERQCKVLDQSLRNCRRVLEELPEDLTVWLDGPPDQSNQPNLFAAGSTDKDPLMLLAMNANQSVEEKRKTQYEIQKANIYISQLATRSYITERYFSMRDIHSNMESQDQQGSSPTVVAAGLDAMLQSDASPNYDVLDQEMKAEKDTIVKDLLRVLQSLSQIHMEPNADSFVRNSLLYALQLQSQSSKVRGISLTDVHQTHKVRQVASTLLNAPQDRKSSVALQAEQYLDHFVQILTRIDRNSMNQTTGPIDDEEAELKNWADLREYQVKFTQAGGLLAIQ</sequence>
<dbReference type="SUPFAM" id="SSF57701">
    <property type="entry name" value="Zn2/Cys6 DNA-binding domain"/>
    <property type="match status" value="1"/>
</dbReference>
<feature type="region of interest" description="Disordered" evidence="5">
    <location>
        <begin position="58"/>
        <end position="101"/>
    </location>
</feature>
<gene>
    <name evidence="7" type="ORF">HDK90DRAFT_419421</name>
</gene>
<evidence type="ECO:0000256" key="3">
    <source>
        <dbReference type="ARBA" id="ARBA00023125"/>
    </source>
</evidence>
<comment type="subcellular location">
    <subcellularLocation>
        <location evidence="1">Nucleus</location>
    </subcellularLocation>
</comment>
<evidence type="ECO:0000256" key="2">
    <source>
        <dbReference type="ARBA" id="ARBA00022723"/>
    </source>
</evidence>
<dbReference type="InterPro" id="IPR050987">
    <property type="entry name" value="AtrR-like"/>
</dbReference>
<comment type="caution">
    <text evidence="7">The sequence shown here is derived from an EMBL/GenBank/DDBJ whole genome shotgun (WGS) entry which is preliminary data.</text>
</comment>
<evidence type="ECO:0000313" key="7">
    <source>
        <dbReference type="EMBL" id="KAK8227455.1"/>
    </source>
</evidence>
<reference evidence="7 8" key="1">
    <citation type="submission" date="2024-04" db="EMBL/GenBank/DDBJ databases">
        <title>Phyllosticta paracitricarpa is synonymous to the EU quarantine fungus P. citricarpa based on phylogenomic analyses.</title>
        <authorList>
            <consortium name="Lawrence Berkeley National Laboratory"/>
            <person name="Van Ingen-Buijs V.A."/>
            <person name="Van Westerhoven A.C."/>
            <person name="Haridas S."/>
            <person name="Skiadas P."/>
            <person name="Martin F."/>
            <person name="Groenewald J.Z."/>
            <person name="Crous P.W."/>
            <person name="Seidl M.F."/>
        </authorList>
    </citation>
    <scope>NUCLEOTIDE SEQUENCE [LARGE SCALE GENOMIC DNA]</scope>
    <source>
        <strain evidence="7 8">CBS 123374</strain>
    </source>
</reference>
<name>A0ABR1YER5_9PEZI</name>
<dbReference type="PROSITE" id="PS50048">
    <property type="entry name" value="ZN2_CY6_FUNGAL_2"/>
    <property type="match status" value="1"/>
</dbReference>
<feature type="domain" description="Zn(2)-C6 fungal-type" evidence="6">
    <location>
        <begin position="26"/>
        <end position="56"/>
    </location>
</feature>
<dbReference type="CDD" id="cd00067">
    <property type="entry name" value="GAL4"/>
    <property type="match status" value="1"/>
</dbReference>
<organism evidence="7 8">
    <name type="scientific">Phyllosticta capitalensis</name>
    <dbReference type="NCBI Taxonomy" id="121624"/>
    <lineage>
        <taxon>Eukaryota</taxon>
        <taxon>Fungi</taxon>
        <taxon>Dikarya</taxon>
        <taxon>Ascomycota</taxon>
        <taxon>Pezizomycotina</taxon>
        <taxon>Dothideomycetes</taxon>
        <taxon>Dothideomycetes incertae sedis</taxon>
        <taxon>Botryosphaeriales</taxon>
        <taxon>Phyllostictaceae</taxon>
        <taxon>Phyllosticta</taxon>
    </lineage>
</organism>
<evidence type="ECO:0000313" key="8">
    <source>
        <dbReference type="Proteomes" id="UP001492380"/>
    </source>
</evidence>
<feature type="compositionally biased region" description="Polar residues" evidence="5">
    <location>
        <begin position="82"/>
        <end position="101"/>
    </location>
</feature>
<dbReference type="Pfam" id="PF00172">
    <property type="entry name" value="Zn_clus"/>
    <property type="match status" value="1"/>
</dbReference>